<evidence type="ECO:0000256" key="9">
    <source>
        <dbReference type="ARBA" id="ARBA00022741"/>
    </source>
</evidence>
<evidence type="ECO:0000256" key="19">
    <source>
        <dbReference type="ARBA" id="ARBA00075377"/>
    </source>
</evidence>
<organism evidence="27 28">
    <name type="scientific">Chironomus riparius</name>
    <dbReference type="NCBI Taxonomy" id="315576"/>
    <lineage>
        <taxon>Eukaryota</taxon>
        <taxon>Metazoa</taxon>
        <taxon>Ecdysozoa</taxon>
        <taxon>Arthropoda</taxon>
        <taxon>Hexapoda</taxon>
        <taxon>Insecta</taxon>
        <taxon>Pterygota</taxon>
        <taxon>Neoptera</taxon>
        <taxon>Endopterygota</taxon>
        <taxon>Diptera</taxon>
        <taxon>Nematocera</taxon>
        <taxon>Chironomoidea</taxon>
        <taxon>Chironomidae</taxon>
        <taxon>Chironominae</taxon>
        <taxon>Chironomus</taxon>
    </lineage>
</organism>
<dbReference type="GO" id="GO:0004693">
    <property type="term" value="F:cyclin-dependent protein serine/threonine kinase activity"/>
    <property type="evidence" value="ECO:0007669"/>
    <property type="project" value="UniProtKB-EC"/>
</dbReference>
<sequence length="448" mass="52273">MDAAFKLKTQNERAKVEDLFEFEGCKVGRGTYGHVYKAHRKEANDAKDYALKQIEGTGLSMSACREIALLRELKHPNVINLIRVFLSHNDRKVWLLFDYAEHDLWHIIKFHRAAKAAKKPVMVPKAMVKSLLYQILDGIHYLHTNWVLHRDLKPANILVMGEGNERGRVKIADMGFARLFNAPLKPLADLDPVVVTFWYRAPELLLGARHYTKAIDIWAIGCIFAELLTSEPIFHCRQEDIKTSNPYHHDQLDRIFNVMGFPQDKDWEDIRKMPEHNTLLKDFKRSNYANCSLVKYMERHKIKPDCKAFHLLQKLLLMDPNKRITSEQAMQDPYFSEEPLPTQDVFAGFAIPYPKREFLTDDEEEKNDNKQRQAQNQQSQNQAQQAQNNQQNNGNSNNDNSNSGKRARMSGNQQNNQNQMQENQHQYQQMSLLGQMQSQMQNNYQQRY</sequence>
<dbReference type="Gene3D" id="1.10.510.10">
    <property type="entry name" value="Transferase(Phosphotransferase) domain 1"/>
    <property type="match status" value="1"/>
</dbReference>
<feature type="compositionally biased region" description="Low complexity" evidence="25">
    <location>
        <begin position="412"/>
        <end position="428"/>
    </location>
</feature>
<comment type="subcellular location">
    <subcellularLocation>
        <location evidence="2">Nucleus</location>
    </subcellularLocation>
</comment>
<dbReference type="EMBL" id="OU895877">
    <property type="protein sequence ID" value="CAG9798652.1"/>
    <property type="molecule type" value="Genomic_DNA"/>
</dbReference>
<feature type="binding site" evidence="23">
    <location>
        <position position="52"/>
    </location>
    <ligand>
        <name>ATP</name>
        <dbReference type="ChEBI" id="CHEBI:30616"/>
    </ligand>
</feature>
<evidence type="ECO:0000313" key="28">
    <source>
        <dbReference type="Proteomes" id="UP001153620"/>
    </source>
</evidence>
<keyword evidence="10" id="KW-0418">Kinase</keyword>
<evidence type="ECO:0000256" key="25">
    <source>
        <dbReference type="SAM" id="MobiDB-lite"/>
    </source>
</evidence>
<dbReference type="GO" id="GO:0005634">
    <property type="term" value="C:nucleus"/>
    <property type="evidence" value="ECO:0007669"/>
    <property type="project" value="UniProtKB-SubCell"/>
</dbReference>
<name>A0A9N9WND1_9DIPT</name>
<keyword evidence="8" id="KW-0808">Transferase</keyword>
<keyword evidence="9 23" id="KW-0547">Nucleotide-binding</keyword>
<evidence type="ECO:0000313" key="27">
    <source>
        <dbReference type="EMBL" id="CAG9798652.1"/>
    </source>
</evidence>
<dbReference type="SMART" id="SM00220">
    <property type="entry name" value="S_TKc"/>
    <property type="match status" value="1"/>
</dbReference>
<evidence type="ECO:0000256" key="15">
    <source>
        <dbReference type="ARBA" id="ARBA00041245"/>
    </source>
</evidence>
<evidence type="ECO:0000256" key="12">
    <source>
        <dbReference type="ARBA" id="ARBA00023159"/>
    </source>
</evidence>
<evidence type="ECO:0000256" key="5">
    <source>
        <dbReference type="ARBA" id="ARBA00012425"/>
    </source>
</evidence>
<reference evidence="27" key="2">
    <citation type="submission" date="2022-10" db="EMBL/GenBank/DDBJ databases">
        <authorList>
            <consortium name="ENA_rothamsted_submissions"/>
            <consortium name="culmorum"/>
            <person name="King R."/>
        </authorList>
    </citation>
    <scope>NUCLEOTIDE SEQUENCE</scope>
</reference>
<evidence type="ECO:0000256" key="14">
    <source>
        <dbReference type="ARBA" id="ARBA00039268"/>
    </source>
</evidence>
<dbReference type="Proteomes" id="UP001153620">
    <property type="component" value="Chromosome 1"/>
</dbReference>
<protein>
    <recommendedName>
        <fullName evidence="14">Cyclin-dependent kinase 8</fullName>
        <ecNumber evidence="5">2.7.11.22</ecNumber>
        <ecNumber evidence="4">2.7.11.23</ecNumber>
    </recommendedName>
    <alternativeName>
        <fullName evidence="15">Cell division protein kinase 8</fullName>
    </alternativeName>
    <alternativeName>
        <fullName evidence="20 21">Mediator complex subunit cdk8</fullName>
    </alternativeName>
    <alternativeName>
        <fullName evidence="19 22">Mediator of RNA polymerase II transcription subunit cdk8</fullName>
    </alternativeName>
</protein>
<dbReference type="GO" id="GO:0005524">
    <property type="term" value="F:ATP binding"/>
    <property type="evidence" value="ECO:0007669"/>
    <property type="project" value="UniProtKB-UniRule"/>
</dbReference>
<evidence type="ECO:0000256" key="18">
    <source>
        <dbReference type="ARBA" id="ARBA00049280"/>
    </source>
</evidence>
<keyword evidence="13" id="KW-0539">Nucleus</keyword>
<dbReference type="PROSITE" id="PS00108">
    <property type="entry name" value="PROTEIN_KINASE_ST"/>
    <property type="match status" value="1"/>
</dbReference>
<evidence type="ECO:0000256" key="17">
    <source>
        <dbReference type="ARBA" id="ARBA00048367"/>
    </source>
</evidence>
<keyword evidence="6" id="KW-0678">Repressor</keyword>
<dbReference type="AlphaFoldDB" id="A0A9N9WND1"/>
<evidence type="ECO:0000256" key="21">
    <source>
        <dbReference type="ARBA" id="ARBA00076654"/>
    </source>
</evidence>
<dbReference type="Pfam" id="PF00069">
    <property type="entry name" value="Pkinase"/>
    <property type="match status" value="1"/>
</dbReference>
<dbReference type="EC" id="2.7.11.22" evidence="5"/>
<gene>
    <name evidence="27" type="ORF">CHIRRI_LOCUS1634</name>
</gene>
<keyword evidence="28" id="KW-1185">Reference proteome</keyword>
<dbReference type="GO" id="GO:0008353">
    <property type="term" value="F:RNA polymerase II CTD heptapeptide repeat kinase activity"/>
    <property type="evidence" value="ECO:0007669"/>
    <property type="project" value="UniProtKB-EC"/>
</dbReference>
<evidence type="ECO:0000256" key="13">
    <source>
        <dbReference type="ARBA" id="ARBA00023242"/>
    </source>
</evidence>
<dbReference type="InterPro" id="IPR000719">
    <property type="entry name" value="Prot_kinase_dom"/>
</dbReference>
<dbReference type="InterPro" id="IPR050108">
    <property type="entry name" value="CDK"/>
</dbReference>
<comment type="catalytic activity">
    <reaction evidence="16">
        <text>L-threonyl-[protein] + ATP = O-phospho-L-threonyl-[protein] + ADP + H(+)</text>
        <dbReference type="Rhea" id="RHEA:46608"/>
        <dbReference type="Rhea" id="RHEA-COMP:11060"/>
        <dbReference type="Rhea" id="RHEA-COMP:11605"/>
        <dbReference type="ChEBI" id="CHEBI:15378"/>
        <dbReference type="ChEBI" id="CHEBI:30013"/>
        <dbReference type="ChEBI" id="CHEBI:30616"/>
        <dbReference type="ChEBI" id="CHEBI:61977"/>
        <dbReference type="ChEBI" id="CHEBI:456216"/>
        <dbReference type="EC" id="2.7.11.22"/>
    </reaction>
</comment>
<evidence type="ECO:0000256" key="6">
    <source>
        <dbReference type="ARBA" id="ARBA00022491"/>
    </source>
</evidence>
<evidence type="ECO:0000256" key="4">
    <source>
        <dbReference type="ARBA" id="ARBA00012409"/>
    </source>
</evidence>
<evidence type="ECO:0000256" key="20">
    <source>
        <dbReference type="ARBA" id="ARBA00076385"/>
    </source>
</evidence>
<comment type="catalytic activity">
    <reaction evidence="17">
        <text>L-seryl-[protein] + ATP = O-phospho-L-seryl-[protein] + ADP + H(+)</text>
        <dbReference type="Rhea" id="RHEA:17989"/>
        <dbReference type="Rhea" id="RHEA-COMP:9863"/>
        <dbReference type="Rhea" id="RHEA-COMP:11604"/>
        <dbReference type="ChEBI" id="CHEBI:15378"/>
        <dbReference type="ChEBI" id="CHEBI:29999"/>
        <dbReference type="ChEBI" id="CHEBI:30616"/>
        <dbReference type="ChEBI" id="CHEBI:83421"/>
        <dbReference type="ChEBI" id="CHEBI:456216"/>
        <dbReference type="EC" id="2.7.11.22"/>
    </reaction>
</comment>
<evidence type="ECO:0000259" key="26">
    <source>
        <dbReference type="PROSITE" id="PS50011"/>
    </source>
</evidence>
<accession>A0A9N9WND1</accession>
<evidence type="ECO:0000256" key="1">
    <source>
        <dbReference type="ARBA" id="ARBA00001946"/>
    </source>
</evidence>
<dbReference type="Gene3D" id="3.30.200.20">
    <property type="entry name" value="Phosphorylase Kinase, domain 1"/>
    <property type="match status" value="1"/>
</dbReference>
<dbReference type="PANTHER" id="PTHR24056">
    <property type="entry name" value="CELL DIVISION PROTEIN KINASE"/>
    <property type="match status" value="1"/>
</dbReference>
<evidence type="ECO:0000256" key="22">
    <source>
        <dbReference type="ARBA" id="ARBA00079199"/>
    </source>
</evidence>
<evidence type="ECO:0000256" key="7">
    <source>
        <dbReference type="ARBA" id="ARBA00022527"/>
    </source>
</evidence>
<feature type="region of interest" description="Disordered" evidence="25">
    <location>
        <begin position="362"/>
        <end position="428"/>
    </location>
</feature>
<dbReference type="InterPro" id="IPR017441">
    <property type="entry name" value="Protein_kinase_ATP_BS"/>
</dbReference>
<evidence type="ECO:0000256" key="3">
    <source>
        <dbReference type="ARBA" id="ARBA00006485"/>
    </source>
</evidence>
<evidence type="ECO:0000256" key="2">
    <source>
        <dbReference type="ARBA" id="ARBA00004123"/>
    </source>
</evidence>
<reference evidence="27" key="1">
    <citation type="submission" date="2022-01" db="EMBL/GenBank/DDBJ databases">
        <authorList>
            <person name="King R."/>
        </authorList>
    </citation>
    <scope>NUCLEOTIDE SEQUENCE</scope>
</reference>
<dbReference type="OrthoDB" id="6284126at2759"/>
<dbReference type="EC" id="2.7.11.23" evidence="4"/>
<evidence type="ECO:0000256" key="16">
    <source>
        <dbReference type="ARBA" id="ARBA00047811"/>
    </source>
</evidence>
<dbReference type="FunFam" id="1.10.510.10:FF:000088">
    <property type="entry name" value="cyclin-dependent kinase 8 isoform X1"/>
    <property type="match status" value="1"/>
</dbReference>
<evidence type="ECO:0000256" key="8">
    <source>
        <dbReference type="ARBA" id="ARBA00022679"/>
    </source>
</evidence>
<feature type="compositionally biased region" description="Low complexity" evidence="25">
    <location>
        <begin position="372"/>
        <end position="404"/>
    </location>
</feature>
<comment type="similarity">
    <text evidence="3">Belongs to the protein kinase superfamily. CMGC Ser/Thr protein kinase family. CDC2/CDKX subfamily.</text>
</comment>
<comment type="cofactor">
    <cofactor evidence="1">
        <name>Mg(2+)</name>
        <dbReference type="ChEBI" id="CHEBI:18420"/>
    </cofactor>
</comment>
<dbReference type="FunFam" id="3.30.200.20:FF:000122">
    <property type="entry name" value="cyclin-dependent kinase 8 isoform X1"/>
    <property type="match status" value="1"/>
</dbReference>
<keyword evidence="12" id="KW-0010">Activator</keyword>
<proteinExistence type="inferred from homology"/>
<dbReference type="PROSITE" id="PS50011">
    <property type="entry name" value="PROTEIN_KINASE_DOM"/>
    <property type="match status" value="1"/>
</dbReference>
<dbReference type="InterPro" id="IPR008271">
    <property type="entry name" value="Ser/Thr_kinase_AS"/>
</dbReference>
<keyword evidence="7 24" id="KW-0723">Serine/threonine-protein kinase</keyword>
<dbReference type="PROSITE" id="PS00107">
    <property type="entry name" value="PROTEIN_KINASE_ATP"/>
    <property type="match status" value="1"/>
</dbReference>
<evidence type="ECO:0000256" key="23">
    <source>
        <dbReference type="PROSITE-ProRule" id="PRU10141"/>
    </source>
</evidence>
<feature type="domain" description="Protein kinase" evidence="26">
    <location>
        <begin position="21"/>
        <end position="335"/>
    </location>
</feature>
<keyword evidence="11 23" id="KW-0067">ATP-binding</keyword>
<evidence type="ECO:0000256" key="11">
    <source>
        <dbReference type="ARBA" id="ARBA00022840"/>
    </source>
</evidence>
<dbReference type="SUPFAM" id="SSF56112">
    <property type="entry name" value="Protein kinase-like (PK-like)"/>
    <property type="match status" value="1"/>
</dbReference>
<comment type="catalytic activity">
    <reaction evidence="18">
        <text>[DNA-directed RNA polymerase] + ATP = phospho-[DNA-directed RNA polymerase] + ADP + H(+)</text>
        <dbReference type="Rhea" id="RHEA:10216"/>
        <dbReference type="Rhea" id="RHEA-COMP:11321"/>
        <dbReference type="Rhea" id="RHEA-COMP:11322"/>
        <dbReference type="ChEBI" id="CHEBI:15378"/>
        <dbReference type="ChEBI" id="CHEBI:30616"/>
        <dbReference type="ChEBI" id="CHEBI:43176"/>
        <dbReference type="ChEBI" id="CHEBI:68546"/>
        <dbReference type="ChEBI" id="CHEBI:456216"/>
        <dbReference type="EC" id="2.7.11.23"/>
    </reaction>
</comment>
<dbReference type="InterPro" id="IPR011009">
    <property type="entry name" value="Kinase-like_dom_sf"/>
</dbReference>
<evidence type="ECO:0000256" key="10">
    <source>
        <dbReference type="ARBA" id="ARBA00022777"/>
    </source>
</evidence>
<evidence type="ECO:0000256" key="24">
    <source>
        <dbReference type="RuleBase" id="RU000304"/>
    </source>
</evidence>
<dbReference type="PANTHER" id="PTHR24056:SF495">
    <property type="entry name" value="CYCLIN-DEPENDENT KINASE 8-RELATED"/>
    <property type="match status" value="1"/>
</dbReference>